<protein>
    <submittedName>
        <fullName evidence="2">Uncharacterized protein</fullName>
    </submittedName>
</protein>
<feature type="signal peptide" evidence="1">
    <location>
        <begin position="1"/>
        <end position="22"/>
    </location>
</feature>
<organism evidence="2 3">
    <name type="scientific">Odynerus spinipes</name>
    <dbReference type="NCBI Taxonomy" id="1348599"/>
    <lineage>
        <taxon>Eukaryota</taxon>
        <taxon>Metazoa</taxon>
        <taxon>Ecdysozoa</taxon>
        <taxon>Arthropoda</taxon>
        <taxon>Hexapoda</taxon>
        <taxon>Insecta</taxon>
        <taxon>Pterygota</taxon>
        <taxon>Neoptera</taxon>
        <taxon>Endopterygota</taxon>
        <taxon>Hymenoptera</taxon>
        <taxon>Apocrita</taxon>
        <taxon>Aculeata</taxon>
        <taxon>Vespoidea</taxon>
        <taxon>Vespidae</taxon>
        <taxon>Eumeninae</taxon>
        <taxon>Odynerus</taxon>
    </lineage>
</organism>
<name>A0AAD9RGM6_9HYME</name>
<sequence length="171" mass="18640">MTYVKTLLTIGILAAVTNEGQMDDWLAGLNENLNKLQHQIQESVQNIQTDVQRTVQKSLAHVDQITSRVNEDVEEAVRKGGKGGGGHSTIITGINSGTVVMNSPGSSRTITSGSLPDGKPFWYDVEDKVIGRNLYHTERYYNNSDKGIEVIAYTVNLDDPKAKPVPINTGA</sequence>
<dbReference type="Proteomes" id="UP001258017">
    <property type="component" value="Unassembled WGS sequence"/>
</dbReference>
<keyword evidence="3" id="KW-1185">Reference proteome</keyword>
<keyword evidence="1" id="KW-0732">Signal</keyword>
<dbReference type="AlphaFoldDB" id="A0AAD9RGM6"/>
<evidence type="ECO:0000313" key="2">
    <source>
        <dbReference type="EMBL" id="KAK2579337.1"/>
    </source>
</evidence>
<evidence type="ECO:0000256" key="1">
    <source>
        <dbReference type="SAM" id="SignalP"/>
    </source>
</evidence>
<feature type="chain" id="PRO_5042089230" evidence="1">
    <location>
        <begin position="23"/>
        <end position="171"/>
    </location>
</feature>
<proteinExistence type="predicted"/>
<dbReference type="EMBL" id="JAIFRP010000096">
    <property type="protein sequence ID" value="KAK2579337.1"/>
    <property type="molecule type" value="Genomic_DNA"/>
</dbReference>
<evidence type="ECO:0000313" key="3">
    <source>
        <dbReference type="Proteomes" id="UP001258017"/>
    </source>
</evidence>
<reference evidence="2" key="2">
    <citation type="journal article" date="2023" name="Commun. Biol.">
        <title>Intrasexual cuticular hydrocarbon dimorphism in a wasp sheds light on hydrocarbon biosynthesis genes in Hymenoptera.</title>
        <authorList>
            <person name="Moris V.C."/>
            <person name="Podsiadlowski L."/>
            <person name="Martin S."/>
            <person name="Oeyen J.P."/>
            <person name="Donath A."/>
            <person name="Petersen M."/>
            <person name="Wilbrandt J."/>
            <person name="Misof B."/>
            <person name="Liedtke D."/>
            <person name="Thamm M."/>
            <person name="Scheiner R."/>
            <person name="Schmitt T."/>
            <person name="Niehuis O."/>
        </authorList>
    </citation>
    <scope>NUCLEOTIDE SEQUENCE</scope>
    <source>
        <strain evidence="2">GBR_01_08_01A</strain>
    </source>
</reference>
<comment type="caution">
    <text evidence="2">The sequence shown here is derived from an EMBL/GenBank/DDBJ whole genome shotgun (WGS) entry which is preliminary data.</text>
</comment>
<accession>A0AAD9RGM6</accession>
<reference evidence="2" key="1">
    <citation type="submission" date="2021-08" db="EMBL/GenBank/DDBJ databases">
        <authorList>
            <person name="Misof B."/>
            <person name="Oliver O."/>
            <person name="Podsiadlowski L."/>
            <person name="Donath A."/>
            <person name="Peters R."/>
            <person name="Mayer C."/>
            <person name="Rust J."/>
            <person name="Gunkel S."/>
            <person name="Lesny P."/>
            <person name="Martin S."/>
            <person name="Oeyen J.P."/>
            <person name="Petersen M."/>
            <person name="Panagiotis P."/>
            <person name="Wilbrandt J."/>
            <person name="Tanja T."/>
        </authorList>
    </citation>
    <scope>NUCLEOTIDE SEQUENCE</scope>
    <source>
        <strain evidence="2">GBR_01_08_01A</strain>
        <tissue evidence="2">Thorax + abdomen</tissue>
    </source>
</reference>
<gene>
    <name evidence="2" type="ORF">KPH14_008288</name>
</gene>